<keyword evidence="1" id="KW-0812">Transmembrane</keyword>
<sequence length="389" mass="43494">MTVAKFPRHYGMDWLRVGAFALLILYHIAMVFADWNYHVKSAHAESWITVPMLLVNAWRLSLLFVVSGYASRALLARSRSPGDFAWGRSKRLALPLAFGIAVIVPPQPWAELVSKAGYQAGYWTFWTRDYFRFSTIGGLDLPSWNHLWFVAYLWLYTLMLALVVACLRLGRLQDGFDRLFGRWLGGIGVVLLPFAWYAFIHARWFAMAAETHALFGDGIAHISYLPAFLFGFGLAGSPAAMAAIRRWWPLGAVMALAGYGFVAGVELRWIGPFGPALYVRYGIAHAAEQWGAIVALIGLATRFLNRDHPARATLTEAVFPFYLVHQTIIVLVALWLMPAGLPFAAEFAILVAATVAGCAAFYYGGRRIRWLRPLIGLRLHPRPVRPALL</sequence>
<evidence type="ECO:0000259" key="2">
    <source>
        <dbReference type="Pfam" id="PF01757"/>
    </source>
</evidence>
<dbReference type="AlphaFoldDB" id="A0A7W7EYB2"/>
<feature type="transmembrane region" description="Helical" evidence="1">
    <location>
        <begin position="179"/>
        <end position="199"/>
    </location>
</feature>
<dbReference type="Pfam" id="PF01757">
    <property type="entry name" value="Acyl_transf_3"/>
    <property type="match status" value="1"/>
</dbReference>
<name>A0A7W7EYB2_9SPHN</name>
<reference evidence="3 4" key="1">
    <citation type="submission" date="2020-08" db="EMBL/GenBank/DDBJ databases">
        <title>Genomic Encyclopedia of Type Strains, Phase IV (KMG-IV): sequencing the most valuable type-strain genomes for metagenomic binning, comparative biology and taxonomic classification.</title>
        <authorList>
            <person name="Goeker M."/>
        </authorList>
    </citation>
    <scope>NUCLEOTIDE SEQUENCE [LARGE SCALE GENOMIC DNA]</scope>
    <source>
        <strain evidence="3 4">DSM 15867</strain>
    </source>
</reference>
<protein>
    <recommendedName>
        <fullName evidence="2">Acyltransferase 3 domain-containing protein</fullName>
    </recommendedName>
</protein>
<feature type="transmembrane region" description="Helical" evidence="1">
    <location>
        <begin position="219"/>
        <end position="240"/>
    </location>
</feature>
<feature type="transmembrane region" description="Helical" evidence="1">
    <location>
        <begin position="343"/>
        <end position="363"/>
    </location>
</feature>
<dbReference type="Proteomes" id="UP000574769">
    <property type="component" value="Unassembled WGS sequence"/>
</dbReference>
<evidence type="ECO:0000313" key="4">
    <source>
        <dbReference type="Proteomes" id="UP000574769"/>
    </source>
</evidence>
<accession>A0A7W7EYB2</accession>
<dbReference type="GO" id="GO:0016747">
    <property type="term" value="F:acyltransferase activity, transferring groups other than amino-acyl groups"/>
    <property type="evidence" value="ECO:0007669"/>
    <property type="project" value="InterPro"/>
</dbReference>
<dbReference type="RefSeq" id="WP_343058891.1">
    <property type="nucleotide sequence ID" value="NZ_JACHNY010000001.1"/>
</dbReference>
<feature type="transmembrane region" description="Helical" evidence="1">
    <location>
        <begin position="14"/>
        <end position="33"/>
    </location>
</feature>
<dbReference type="PANTHER" id="PTHR36927:SF3">
    <property type="entry name" value="GLUCANS BIOSYNTHESIS PROTEIN C"/>
    <property type="match status" value="1"/>
</dbReference>
<organism evidence="3 4">
    <name type="scientific">Sphingomonas abaci</name>
    <dbReference type="NCBI Taxonomy" id="237611"/>
    <lineage>
        <taxon>Bacteria</taxon>
        <taxon>Pseudomonadati</taxon>
        <taxon>Pseudomonadota</taxon>
        <taxon>Alphaproteobacteria</taxon>
        <taxon>Sphingomonadales</taxon>
        <taxon>Sphingomonadaceae</taxon>
        <taxon>Sphingomonas</taxon>
    </lineage>
</organism>
<feature type="transmembrane region" description="Helical" evidence="1">
    <location>
        <begin position="92"/>
        <end position="110"/>
    </location>
</feature>
<keyword evidence="4" id="KW-1185">Reference proteome</keyword>
<evidence type="ECO:0000256" key="1">
    <source>
        <dbReference type="SAM" id="Phobius"/>
    </source>
</evidence>
<dbReference type="InterPro" id="IPR002656">
    <property type="entry name" value="Acyl_transf_3_dom"/>
</dbReference>
<feature type="transmembrane region" description="Helical" evidence="1">
    <location>
        <begin position="147"/>
        <end position="167"/>
    </location>
</feature>
<dbReference type="EMBL" id="JACHNY010000001">
    <property type="protein sequence ID" value="MBB4616220.1"/>
    <property type="molecule type" value="Genomic_DNA"/>
</dbReference>
<keyword evidence="1" id="KW-0472">Membrane</keyword>
<dbReference type="PANTHER" id="PTHR36927">
    <property type="entry name" value="BLR4337 PROTEIN"/>
    <property type="match status" value="1"/>
</dbReference>
<keyword evidence="1" id="KW-1133">Transmembrane helix</keyword>
<dbReference type="InterPro" id="IPR050623">
    <property type="entry name" value="Glucan_succinyl_AcylTrfase"/>
</dbReference>
<comment type="caution">
    <text evidence="3">The sequence shown here is derived from an EMBL/GenBank/DDBJ whole genome shotgun (WGS) entry which is preliminary data.</text>
</comment>
<feature type="transmembrane region" description="Helical" evidence="1">
    <location>
        <begin position="247"/>
        <end position="269"/>
    </location>
</feature>
<proteinExistence type="predicted"/>
<feature type="transmembrane region" description="Helical" evidence="1">
    <location>
        <begin position="317"/>
        <end position="337"/>
    </location>
</feature>
<feature type="domain" description="Acyltransferase 3" evidence="2">
    <location>
        <begin position="10"/>
        <end position="362"/>
    </location>
</feature>
<evidence type="ECO:0000313" key="3">
    <source>
        <dbReference type="EMBL" id="MBB4616220.1"/>
    </source>
</evidence>
<gene>
    <name evidence="3" type="ORF">GGQ96_000326</name>
</gene>
<feature type="transmembrane region" description="Helical" evidence="1">
    <location>
        <begin position="53"/>
        <end position="71"/>
    </location>
</feature>
<feature type="transmembrane region" description="Helical" evidence="1">
    <location>
        <begin position="289"/>
        <end position="305"/>
    </location>
</feature>